<protein>
    <submittedName>
        <fullName evidence="4">L-histidine N(Alpha)-methyltransferase</fullName>
    </submittedName>
</protein>
<dbReference type="RefSeq" id="WP_126787552.1">
    <property type="nucleotide sequence ID" value="NZ_PIPN01000001.1"/>
</dbReference>
<evidence type="ECO:0000313" key="5">
    <source>
        <dbReference type="Proteomes" id="UP000287410"/>
    </source>
</evidence>
<dbReference type="InterPro" id="IPR019257">
    <property type="entry name" value="MeTrfase_dom"/>
</dbReference>
<reference evidence="4 5" key="1">
    <citation type="journal article" date="2018" name="Front. Microbiol.">
        <title>Genome-Based Analysis Reveals the Taxonomy and Diversity of the Family Idiomarinaceae.</title>
        <authorList>
            <person name="Liu Y."/>
            <person name="Lai Q."/>
            <person name="Shao Z."/>
        </authorList>
    </citation>
    <scope>NUCLEOTIDE SEQUENCE [LARGE SCALE GENOMIC DNA]</scope>
    <source>
        <strain evidence="4 5">GBSy1</strain>
    </source>
</reference>
<dbReference type="PANTHER" id="PTHR43397">
    <property type="entry name" value="ERGOTHIONEINE BIOSYNTHESIS PROTEIN 1"/>
    <property type="match status" value="1"/>
</dbReference>
<accession>A0ABY0C1J0</accession>
<dbReference type="Proteomes" id="UP000287410">
    <property type="component" value="Unassembled WGS sequence"/>
</dbReference>
<evidence type="ECO:0000313" key="4">
    <source>
        <dbReference type="EMBL" id="RUO31442.1"/>
    </source>
</evidence>
<dbReference type="NCBIfam" id="TIGR03438">
    <property type="entry name" value="egtD_ergothio"/>
    <property type="match status" value="1"/>
</dbReference>
<dbReference type="PIRSF" id="PIRSF018005">
    <property type="entry name" value="UCP018005"/>
    <property type="match status" value="1"/>
</dbReference>
<dbReference type="InterPro" id="IPR017804">
    <property type="entry name" value="MeTrfase_EgtD-like"/>
</dbReference>
<dbReference type="EMBL" id="PIPN01000001">
    <property type="protein sequence ID" value="RUO31442.1"/>
    <property type="molecule type" value="Genomic_DNA"/>
</dbReference>
<evidence type="ECO:0000256" key="1">
    <source>
        <dbReference type="ARBA" id="ARBA00022603"/>
    </source>
</evidence>
<name>A0ABY0C1J0_9GAMM</name>
<feature type="domain" description="Histidine-specific methyltransferase SAM-dependent" evidence="3">
    <location>
        <begin position="21"/>
        <end position="317"/>
    </location>
</feature>
<sequence>MSSLPTQSNDPAVPQADTFLTDVLAGLSQPQKQLSPKYFYDARGSHLFDQICQLDEYYPYACEMTMLPAVAESLAQRFRHPLEVIEFGAGSLHKVKPLLDNISAISRFIAIDISGDHLALASTNLKARYPHLEVTAVEGDFTEALRLPASDDKRMGFFPGSTIGNFSPADATHFLQNAGQTLGQGQYMLLGVDTKKPNDVLQMAYNDSKGVTAAFNKNLLVRINRELDANFQPDHFAHRAFYNSDLGRVEMHLVATREQRVDVAGREIHFADGETIHTENSYKYHQNEFESLLEKAGWQAVEWWHAPDRMFSVVLAQN</sequence>
<dbReference type="Pfam" id="PF10017">
    <property type="entry name" value="Methyltransf_33"/>
    <property type="match status" value="1"/>
</dbReference>
<evidence type="ECO:0000256" key="2">
    <source>
        <dbReference type="ARBA" id="ARBA00022679"/>
    </source>
</evidence>
<dbReference type="PANTHER" id="PTHR43397:SF1">
    <property type="entry name" value="ERGOTHIONEINE BIOSYNTHESIS PROTEIN 1"/>
    <property type="match status" value="1"/>
</dbReference>
<dbReference type="Gene3D" id="3.40.50.150">
    <property type="entry name" value="Vaccinia Virus protein VP39"/>
    <property type="match status" value="1"/>
</dbReference>
<keyword evidence="5" id="KW-1185">Reference proteome</keyword>
<keyword evidence="2" id="KW-0808">Transferase</keyword>
<dbReference type="InterPro" id="IPR029063">
    <property type="entry name" value="SAM-dependent_MTases_sf"/>
</dbReference>
<dbReference type="InterPro" id="IPR035094">
    <property type="entry name" value="EgtD"/>
</dbReference>
<dbReference type="InterPro" id="IPR051128">
    <property type="entry name" value="EgtD_Methyltrsf_superfamily"/>
</dbReference>
<proteinExistence type="predicted"/>
<dbReference type="SUPFAM" id="SSF53335">
    <property type="entry name" value="S-adenosyl-L-methionine-dependent methyltransferases"/>
    <property type="match status" value="1"/>
</dbReference>
<keyword evidence="1" id="KW-0489">Methyltransferase</keyword>
<comment type="caution">
    <text evidence="4">The sequence shown here is derived from an EMBL/GenBank/DDBJ whole genome shotgun (WGS) entry which is preliminary data.</text>
</comment>
<gene>
    <name evidence="4" type="primary">egtD</name>
    <name evidence="4" type="ORF">CWE12_00100</name>
</gene>
<evidence type="ECO:0000259" key="3">
    <source>
        <dbReference type="Pfam" id="PF10017"/>
    </source>
</evidence>
<organism evidence="4 5">
    <name type="scientific">Aliidiomarina sedimenti</name>
    <dbReference type="NCBI Taxonomy" id="1933879"/>
    <lineage>
        <taxon>Bacteria</taxon>
        <taxon>Pseudomonadati</taxon>
        <taxon>Pseudomonadota</taxon>
        <taxon>Gammaproteobacteria</taxon>
        <taxon>Alteromonadales</taxon>
        <taxon>Idiomarinaceae</taxon>
        <taxon>Aliidiomarina</taxon>
    </lineage>
</organism>